<comment type="caution">
    <text evidence="2">The sequence shown here is derived from an EMBL/GenBank/DDBJ whole genome shotgun (WGS) entry which is preliminary data.</text>
</comment>
<accession>A0A840C5Z8</accession>
<name>A0A840C5Z8_9HYPH</name>
<dbReference type="Gene3D" id="3.40.50.10610">
    <property type="entry name" value="ABC-type transport auxiliary lipoprotein component"/>
    <property type="match status" value="1"/>
</dbReference>
<organism evidence="2 3">
    <name type="scientific">Chelatococcus caeni</name>
    <dbReference type="NCBI Taxonomy" id="1348468"/>
    <lineage>
        <taxon>Bacteria</taxon>
        <taxon>Pseudomonadati</taxon>
        <taxon>Pseudomonadota</taxon>
        <taxon>Alphaproteobacteria</taxon>
        <taxon>Hyphomicrobiales</taxon>
        <taxon>Chelatococcaceae</taxon>
        <taxon>Chelatococcus</taxon>
    </lineage>
</organism>
<dbReference type="AlphaFoldDB" id="A0A840C5Z8"/>
<dbReference type="PROSITE" id="PS51257">
    <property type="entry name" value="PROKAR_LIPOPROTEIN"/>
    <property type="match status" value="1"/>
</dbReference>
<gene>
    <name evidence="2" type="ORF">GGR16_002861</name>
</gene>
<protein>
    <submittedName>
        <fullName evidence="2">Cholesterol transport system auxiliary component</fullName>
    </submittedName>
</protein>
<dbReference type="Pfam" id="PF03886">
    <property type="entry name" value="ABC_trans_aux"/>
    <property type="match status" value="1"/>
</dbReference>
<sequence>MNRRSSAASSGGSVRPDACALFAAALVLAGCAGPAPATFDLSAPREVTGAARIGGDQLIVTEPVALQTLDGSAIIVKSEGGAVSQLDGVQWADRLPKLVQTRLIQTFENGSRLGRVARPGEGVVANYALGSEIRRFEVSSTSSEAVVEISARLIETVSGRVVSAKIFSARVPVAGITGPGAARALDEALSSVLLQIVRWSPARV</sequence>
<proteinExistence type="predicted"/>
<dbReference type="InterPro" id="IPR005586">
    <property type="entry name" value="ABC_trans_aux"/>
</dbReference>
<keyword evidence="3" id="KW-1185">Reference proteome</keyword>
<evidence type="ECO:0000313" key="3">
    <source>
        <dbReference type="Proteomes" id="UP000577362"/>
    </source>
</evidence>
<reference evidence="2 3" key="1">
    <citation type="submission" date="2020-08" db="EMBL/GenBank/DDBJ databases">
        <title>Genomic Encyclopedia of Type Strains, Phase IV (KMG-IV): sequencing the most valuable type-strain genomes for metagenomic binning, comparative biology and taxonomic classification.</title>
        <authorList>
            <person name="Goeker M."/>
        </authorList>
    </citation>
    <scope>NUCLEOTIDE SEQUENCE [LARGE SCALE GENOMIC DNA]</scope>
    <source>
        <strain evidence="2 3">DSM 103737</strain>
    </source>
</reference>
<dbReference type="EMBL" id="JACIEN010000003">
    <property type="protein sequence ID" value="MBB4017827.1"/>
    <property type="molecule type" value="Genomic_DNA"/>
</dbReference>
<dbReference type="RefSeq" id="WP_183317007.1">
    <property type="nucleotide sequence ID" value="NZ_JACIEN010000003.1"/>
</dbReference>
<dbReference type="SUPFAM" id="SSF159594">
    <property type="entry name" value="XCC0632-like"/>
    <property type="match status" value="1"/>
</dbReference>
<dbReference type="Proteomes" id="UP000577362">
    <property type="component" value="Unassembled WGS sequence"/>
</dbReference>
<feature type="domain" description="ABC-type transport auxiliary lipoprotein component" evidence="1">
    <location>
        <begin position="40"/>
        <end position="196"/>
    </location>
</feature>
<evidence type="ECO:0000313" key="2">
    <source>
        <dbReference type="EMBL" id="MBB4017827.1"/>
    </source>
</evidence>
<evidence type="ECO:0000259" key="1">
    <source>
        <dbReference type="Pfam" id="PF03886"/>
    </source>
</evidence>